<protein>
    <submittedName>
        <fullName evidence="1">Uncharacterized protein</fullName>
    </submittedName>
</protein>
<accession>A0A2R9AX43</accession>
<reference evidence="1" key="3">
    <citation type="submission" date="2025-09" db="UniProtKB">
        <authorList>
            <consortium name="Ensembl"/>
        </authorList>
    </citation>
    <scope>IDENTIFICATION</scope>
</reference>
<proteinExistence type="predicted"/>
<dbReference type="KEGG" id="pps:100980742"/>
<dbReference type="EMBL" id="AJFE02112196">
    <property type="status" value="NOT_ANNOTATED_CDS"/>
    <property type="molecule type" value="Genomic_DNA"/>
</dbReference>
<reference evidence="1" key="2">
    <citation type="submission" date="2025-08" db="UniProtKB">
        <authorList>
            <consortium name="Ensembl"/>
        </authorList>
    </citation>
    <scope>IDENTIFICATION</scope>
</reference>
<sequence length="324" mass="35524">MEVLGFSNSKMDVRAKRQLEIWMEMAPSKPEPQGKAQQSQPTSVLSAANAAQRGKCCCCLEGHSPEDYGRQWAENVENHPEVAAHTSCLQSITPHFIAGEMGCTAKESQEQVPASITQILRNPWFSRLDSPRSRCLHLASSVDPIPGLQFFIVIVSDHQKVDREEEWKQGKIRKEIHWIPLFTMWSWLQCVEDRSIAGIPKLEHGDSHHTESLLDVLVGGFWGVPHTAPPRLQEAGGPTGGYGVGGQPLGGRGQWVGEETGPVGGPHAWWVPPTALGTSLVLLVLLAQPFQSSEWMPVSSHTPPGTQTNTAALLNVCTSYSEYV</sequence>
<organism evidence="1 2">
    <name type="scientific">Pan paniscus</name>
    <name type="common">Pygmy chimpanzee</name>
    <name type="synonym">Bonobo</name>
    <dbReference type="NCBI Taxonomy" id="9597"/>
    <lineage>
        <taxon>Eukaryota</taxon>
        <taxon>Metazoa</taxon>
        <taxon>Chordata</taxon>
        <taxon>Craniata</taxon>
        <taxon>Vertebrata</taxon>
        <taxon>Euteleostomi</taxon>
        <taxon>Mammalia</taxon>
        <taxon>Eutheria</taxon>
        <taxon>Euarchontoglires</taxon>
        <taxon>Primates</taxon>
        <taxon>Haplorrhini</taxon>
        <taxon>Catarrhini</taxon>
        <taxon>Hominidae</taxon>
        <taxon>Pan</taxon>
    </lineage>
</organism>
<dbReference type="AlphaFoldDB" id="A0A2R9AX43"/>
<dbReference type="Ensembl" id="ENSPPAT00000044592.1">
    <property type="protein sequence ID" value="ENSPPAP00000021789.1"/>
    <property type="gene ID" value="ENSPPAG00000034084.1"/>
</dbReference>
<dbReference type="GeneTree" id="ENSGT00530000065161"/>
<dbReference type="OMA" id="PEGYGRQ"/>
<reference evidence="1 2" key="1">
    <citation type="journal article" date="2012" name="Nature">
        <title>The bonobo genome compared with the chimpanzee and human genomes.</title>
        <authorList>
            <person name="Prufer K."/>
            <person name="Munch K."/>
            <person name="Hellmann I."/>
            <person name="Akagi K."/>
            <person name="Miller J.R."/>
            <person name="Walenz B."/>
            <person name="Koren S."/>
            <person name="Sutton G."/>
            <person name="Kodira C."/>
            <person name="Winer R."/>
            <person name="Knight J.R."/>
            <person name="Mullikin J.C."/>
            <person name="Meader S.J."/>
            <person name="Ponting C.P."/>
            <person name="Lunter G."/>
            <person name="Higashino S."/>
            <person name="Hobolth A."/>
            <person name="Dutheil J."/>
            <person name="Karakoc E."/>
            <person name="Alkan C."/>
            <person name="Sajjadian S."/>
            <person name="Catacchio C.R."/>
            <person name="Ventura M."/>
            <person name="Marques-Bonet T."/>
            <person name="Eichler E.E."/>
            <person name="Andre C."/>
            <person name="Atencia R."/>
            <person name="Mugisha L."/>
            <person name="Junhold J."/>
            <person name="Patterson N."/>
            <person name="Siebauer M."/>
            <person name="Good J.M."/>
            <person name="Fischer A."/>
            <person name="Ptak S.E."/>
            <person name="Lachmann M."/>
            <person name="Symer D.E."/>
            <person name="Mailund T."/>
            <person name="Schierup M.H."/>
            <person name="Andres A.M."/>
            <person name="Kelso J."/>
            <person name="Paabo S."/>
        </authorList>
    </citation>
    <scope>NUCLEOTIDE SEQUENCE [LARGE SCALE GENOMIC DNA]</scope>
</reference>
<keyword evidence="2" id="KW-1185">Reference proteome</keyword>
<dbReference type="Proteomes" id="UP000240080">
    <property type="component" value="Chromosome 14"/>
</dbReference>
<name>A0A2R9AX43_PANPA</name>
<evidence type="ECO:0000313" key="2">
    <source>
        <dbReference type="Proteomes" id="UP000240080"/>
    </source>
</evidence>
<dbReference type="GeneID" id="100980742"/>
<evidence type="ECO:0000313" key="1">
    <source>
        <dbReference type="Ensembl" id="ENSPPAP00000021789.1"/>
    </source>
</evidence>